<evidence type="ECO:0000313" key="5">
    <source>
        <dbReference type="EMBL" id="GAA2739791.1"/>
    </source>
</evidence>
<dbReference type="InterPro" id="IPR008979">
    <property type="entry name" value="Galactose-bd-like_sf"/>
</dbReference>
<dbReference type="SUPFAM" id="SSF53474">
    <property type="entry name" value="alpha/beta-Hydrolases"/>
    <property type="match status" value="1"/>
</dbReference>
<dbReference type="PANTHER" id="PTHR22946">
    <property type="entry name" value="DIENELACTONE HYDROLASE DOMAIN-CONTAINING PROTEIN-RELATED"/>
    <property type="match status" value="1"/>
</dbReference>
<dbReference type="RefSeq" id="WP_344196279.1">
    <property type="nucleotide sequence ID" value="NZ_BAAARN010000005.1"/>
</dbReference>
<protein>
    <recommendedName>
        <fullName evidence="4">Xaa-Pro dipeptidyl-peptidase C-terminal domain-containing protein</fullName>
    </recommendedName>
</protein>
<keyword evidence="3" id="KW-0732">Signal</keyword>
<evidence type="ECO:0000259" key="4">
    <source>
        <dbReference type="SMART" id="SM00939"/>
    </source>
</evidence>
<evidence type="ECO:0000313" key="6">
    <source>
        <dbReference type="Proteomes" id="UP001501326"/>
    </source>
</evidence>
<dbReference type="Pfam" id="PF02129">
    <property type="entry name" value="Peptidase_S15"/>
    <property type="match status" value="1"/>
</dbReference>
<feature type="domain" description="Xaa-Pro dipeptidyl-peptidase C-terminal" evidence="4">
    <location>
        <begin position="411"/>
        <end position="644"/>
    </location>
</feature>
<dbReference type="SMART" id="SM00939">
    <property type="entry name" value="PepX_C"/>
    <property type="match status" value="1"/>
</dbReference>
<proteinExistence type="inferred from homology"/>
<feature type="chain" id="PRO_5046570686" description="Xaa-Pro dipeptidyl-peptidase C-terminal domain-containing protein" evidence="3">
    <location>
        <begin position="40"/>
        <end position="649"/>
    </location>
</feature>
<evidence type="ECO:0000256" key="3">
    <source>
        <dbReference type="SAM" id="SignalP"/>
    </source>
</evidence>
<dbReference type="InterPro" id="IPR013736">
    <property type="entry name" value="Xaa-Pro_dipept_C"/>
</dbReference>
<accession>A0ABP6HBH8</accession>
<dbReference type="Gene3D" id="2.60.120.260">
    <property type="entry name" value="Galactose-binding domain-like"/>
    <property type="match status" value="1"/>
</dbReference>
<keyword evidence="6" id="KW-1185">Reference proteome</keyword>
<evidence type="ECO:0000256" key="1">
    <source>
        <dbReference type="ARBA" id="ARBA00008645"/>
    </source>
</evidence>
<dbReference type="Proteomes" id="UP001501326">
    <property type="component" value="Unassembled WGS sequence"/>
</dbReference>
<evidence type="ECO:0000256" key="2">
    <source>
        <dbReference type="ARBA" id="ARBA00022801"/>
    </source>
</evidence>
<dbReference type="InterPro" id="IPR000383">
    <property type="entry name" value="Xaa-Pro-like_dom"/>
</dbReference>
<dbReference type="SUPFAM" id="SSF49785">
    <property type="entry name" value="Galactose-binding domain-like"/>
    <property type="match status" value="1"/>
</dbReference>
<keyword evidence="2" id="KW-0378">Hydrolase</keyword>
<dbReference type="Gene3D" id="3.40.50.1820">
    <property type="entry name" value="alpha/beta hydrolase"/>
    <property type="match status" value="2"/>
</dbReference>
<name>A0ABP6HBH8_9MICO</name>
<dbReference type="InterPro" id="IPR050261">
    <property type="entry name" value="FrsA_esterase"/>
</dbReference>
<reference evidence="6" key="1">
    <citation type="journal article" date="2019" name="Int. J. Syst. Evol. Microbiol.">
        <title>The Global Catalogue of Microorganisms (GCM) 10K type strain sequencing project: providing services to taxonomists for standard genome sequencing and annotation.</title>
        <authorList>
            <consortium name="The Broad Institute Genomics Platform"/>
            <consortium name="The Broad Institute Genome Sequencing Center for Infectious Disease"/>
            <person name="Wu L."/>
            <person name="Ma J."/>
        </authorList>
    </citation>
    <scope>NUCLEOTIDE SEQUENCE [LARGE SCALE GENOMIC DNA]</scope>
    <source>
        <strain evidence="6">JCM 16378</strain>
    </source>
</reference>
<dbReference type="PANTHER" id="PTHR22946:SF9">
    <property type="entry name" value="POLYKETIDE TRANSFERASE AF380"/>
    <property type="match status" value="1"/>
</dbReference>
<feature type="signal peptide" evidence="3">
    <location>
        <begin position="1"/>
        <end position="39"/>
    </location>
</feature>
<sequence>MSRRSPFRARRLTALALSPLAAVGALGALGTGTAGSASAAVAPAAVAPAAVAPAASTELGAVDTYTGLEFTVPAGRDDLGRPQTCTIDADLYKPRTASSSARVATILTTNGFGGSKDDQAGLGRAFAARGYTVLSYTGLGFPDSGCKISLDDPGVDGVAASSLVTFLGGGGSAPYASAQVGGTTQGAGSLHVDWTVLDDAATHDPRLGMLGGSYGGQIQFATAATDRRVDTLVPLITWNDLRYSLAPNNTSLTRGVTYANSNPGTQKIGWTGLFFGVGILDGIQGAAIDPKRNVGCPNFVLEACRAKATLDTLGHPTSDTYELTDRVSVAHYVDDVKVPTFLIQGENDTLFNLQESVATYKSLKSRGVPVTMAWQSWGHSGGSNGRTGAAPGELDLTGQHIEDTYLGLRIKNWFDHHLKGSSVTTGPGFAYFRDWVGYTGSASPAYASASSYPVGTRRSWYLSAADELVGAKSQIQPGSRSWSNPGLGAPASYSEVSGLEGQIPLPDGLKTPYDTPGTFGAWSTAPLASAVDVVGSPTLDVRFESPAVAATQAIGPSGQLQVFAKLYDIAPDGSKTLVHKLISPVRVADVTQPVHIELPAIVHRVEAGHRLQLALASTDAAYKNAYALQPVTVRASPTAPATLSIPVVP</sequence>
<organism evidence="5 6">
    <name type="scientific">Pedococcus aerophilus</name>
    <dbReference type="NCBI Taxonomy" id="436356"/>
    <lineage>
        <taxon>Bacteria</taxon>
        <taxon>Bacillati</taxon>
        <taxon>Actinomycetota</taxon>
        <taxon>Actinomycetes</taxon>
        <taxon>Micrococcales</taxon>
        <taxon>Intrasporangiaceae</taxon>
        <taxon>Pedococcus</taxon>
    </lineage>
</organism>
<comment type="similarity">
    <text evidence="1">Belongs to the AB hydrolase superfamily.</text>
</comment>
<dbReference type="InterPro" id="IPR029058">
    <property type="entry name" value="AB_hydrolase_fold"/>
</dbReference>
<gene>
    <name evidence="5" type="ORF">GCM10009867_37300</name>
</gene>
<dbReference type="EMBL" id="BAAARN010000005">
    <property type="protein sequence ID" value="GAA2739791.1"/>
    <property type="molecule type" value="Genomic_DNA"/>
</dbReference>
<dbReference type="Pfam" id="PF08530">
    <property type="entry name" value="PepX_C"/>
    <property type="match status" value="1"/>
</dbReference>
<comment type="caution">
    <text evidence="5">The sequence shown here is derived from an EMBL/GenBank/DDBJ whole genome shotgun (WGS) entry which is preliminary data.</text>
</comment>